<dbReference type="PaxDb" id="3880-AET00620"/>
<protein>
    <submittedName>
        <fullName evidence="2">Transmembrane protein, putative</fullName>
    </submittedName>
</protein>
<dbReference type="EMBL" id="CM001221">
    <property type="protein sequence ID" value="AET00620.1"/>
    <property type="molecule type" value="Genomic_DNA"/>
</dbReference>
<evidence type="ECO:0000256" key="1">
    <source>
        <dbReference type="SAM" id="Phobius"/>
    </source>
</evidence>
<evidence type="ECO:0000313" key="3">
    <source>
        <dbReference type="EnsemblPlants" id="AET00620"/>
    </source>
</evidence>
<accession>G7K4A4</accession>
<proteinExistence type="predicted"/>
<reference evidence="2 4" key="2">
    <citation type="journal article" date="2014" name="BMC Genomics">
        <title>An improved genome release (version Mt4.0) for the model legume Medicago truncatula.</title>
        <authorList>
            <person name="Tang H."/>
            <person name="Krishnakumar V."/>
            <person name="Bidwell S."/>
            <person name="Rosen B."/>
            <person name="Chan A."/>
            <person name="Zhou S."/>
            <person name="Gentzbittel L."/>
            <person name="Childs K.L."/>
            <person name="Yandell M."/>
            <person name="Gundlach H."/>
            <person name="Mayer K.F."/>
            <person name="Schwartz D.C."/>
            <person name="Town C.D."/>
        </authorList>
    </citation>
    <scope>GENOME REANNOTATION</scope>
    <source>
        <strain evidence="3 4">cv. Jemalong A17</strain>
    </source>
</reference>
<keyword evidence="1 2" id="KW-0812">Transmembrane</keyword>
<keyword evidence="1" id="KW-0472">Membrane</keyword>
<dbReference type="EnsemblPlants" id="AET00620">
    <property type="protein sequence ID" value="AET00620"/>
    <property type="gene ID" value="MTR_5g094030"/>
</dbReference>
<feature type="transmembrane region" description="Helical" evidence="1">
    <location>
        <begin position="33"/>
        <end position="56"/>
    </location>
</feature>
<reference evidence="3" key="3">
    <citation type="submission" date="2015-04" db="UniProtKB">
        <authorList>
            <consortium name="EnsemblPlants"/>
        </authorList>
    </citation>
    <scope>IDENTIFICATION</scope>
    <source>
        <strain evidence="3">cv. Jemalong A17</strain>
    </source>
</reference>
<evidence type="ECO:0000313" key="4">
    <source>
        <dbReference type="Proteomes" id="UP000002051"/>
    </source>
</evidence>
<organism evidence="2 4">
    <name type="scientific">Medicago truncatula</name>
    <name type="common">Barrel medic</name>
    <name type="synonym">Medicago tribuloides</name>
    <dbReference type="NCBI Taxonomy" id="3880"/>
    <lineage>
        <taxon>Eukaryota</taxon>
        <taxon>Viridiplantae</taxon>
        <taxon>Streptophyta</taxon>
        <taxon>Embryophyta</taxon>
        <taxon>Tracheophyta</taxon>
        <taxon>Spermatophyta</taxon>
        <taxon>Magnoliopsida</taxon>
        <taxon>eudicotyledons</taxon>
        <taxon>Gunneridae</taxon>
        <taxon>Pentapetalae</taxon>
        <taxon>rosids</taxon>
        <taxon>fabids</taxon>
        <taxon>Fabales</taxon>
        <taxon>Fabaceae</taxon>
        <taxon>Papilionoideae</taxon>
        <taxon>50 kb inversion clade</taxon>
        <taxon>NPAAA clade</taxon>
        <taxon>Hologalegina</taxon>
        <taxon>IRL clade</taxon>
        <taxon>Trifolieae</taxon>
        <taxon>Medicago</taxon>
    </lineage>
</organism>
<gene>
    <name evidence="2" type="ordered locus">MTR_5g094030</name>
</gene>
<sequence>MATIIDTSTTPSNCGNPSGSNYHHFNMVLSAHIAIKLSASNFILGQLLVAFLIAYVNERERVGFSSCDTACQIWKPIEVKYANLSRTHLMSLKNCREVIRALKMSYSTSLFLSKIETLQLSIKPSTANCDFNFQDITKYWFQSPCCLDSVTIEDGSGLVRTERTGSTHLCTPYTYLAVNNALCIQSKP</sequence>
<dbReference type="AlphaFoldDB" id="G7K4A4"/>
<dbReference type="Proteomes" id="UP000002051">
    <property type="component" value="Chromosome 5"/>
</dbReference>
<name>G7K4A4_MEDTR</name>
<keyword evidence="1" id="KW-1133">Transmembrane helix</keyword>
<reference evidence="2 4" key="1">
    <citation type="journal article" date="2011" name="Nature">
        <title>The Medicago genome provides insight into the evolution of rhizobial symbioses.</title>
        <authorList>
            <person name="Young N.D."/>
            <person name="Debelle F."/>
            <person name="Oldroyd G.E."/>
            <person name="Geurts R."/>
            <person name="Cannon S.B."/>
            <person name="Udvardi M.K."/>
            <person name="Benedito V.A."/>
            <person name="Mayer K.F."/>
            <person name="Gouzy J."/>
            <person name="Schoof H."/>
            <person name="Van de Peer Y."/>
            <person name="Proost S."/>
            <person name="Cook D.R."/>
            <person name="Meyers B.C."/>
            <person name="Spannagl M."/>
            <person name="Cheung F."/>
            <person name="De Mita S."/>
            <person name="Krishnakumar V."/>
            <person name="Gundlach H."/>
            <person name="Zhou S."/>
            <person name="Mudge J."/>
            <person name="Bharti A.K."/>
            <person name="Murray J.D."/>
            <person name="Naoumkina M.A."/>
            <person name="Rosen B."/>
            <person name="Silverstein K.A."/>
            <person name="Tang H."/>
            <person name="Rombauts S."/>
            <person name="Zhao P.X."/>
            <person name="Zhou P."/>
            <person name="Barbe V."/>
            <person name="Bardou P."/>
            <person name="Bechner M."/>
            <person name="Bellec A."/>
            <person name="Berger A."/>
            <person name="Berges H."/>
            <person name="Bidwell S."/>
            <person name="Bisseling T."/>
            <person name="Choisne N."/>
            <person name="Couloux A."/>
            <person name="Denny R."/>
            <person name="Deshpande S."/>
            <person name="Dai X."/>
            <person name="Doyle J.J."/>
            <person name="Dudez A.M."/>
            <person name="Farmer A.D."/>
            <person name="Fouteau S."/>
            <person name="Franken C."/>
            <person name="Gibelin C."/>
            <person name="Gish J."/>
            <person name="Goldstein S."/>
            <person name="Gonzalez A.J."/>
            <person name="Green P.J."/>
            <person name="Hallab A."/>
            <person name="Hartog M."/>
            <person name="Hua A."/>
            <person name="Humphray S.J."/>
            <person name="Jeong D.H."/>
            <person name="Jing Y."/>
            <person name="Jocker A."/>
            <person name="Kenton S.M."/>
            <person name="Kim D.J."/>
            <person name="Klee K."/>
            <person name="Lai H."/>
            <person name="Lang C."/>
            <person name="Lin S."/>
            <person name="Macmil S.L."/>
            <person name="Magdelenat G."/>
            <person name="Matthews L."/>
            <person name="McCorrison J."/>
            <person name="Monaghan E.L."/>
            <person name="Mun J.H."/>
            <person name="Najar F.Z."/>
            <person name="Nicholson C."/>
            <person name="Noirot C."/>
            <person name="O'Bleness M."/>
            <person name="Paule C.R."/>
            <person name="Poulain J."/>
            <person name="Prion F."/>
            <person name="Qin B."/>
            <person name="Qu C."/>
            <person name="Retzel E.F."/>
            <person name="Riddle C."/>
            <person name="Sallet E."/>
            <person name="Samain S."/>
            <person name="Samson N."/>
            <person name="Sanders I."/>
            <person name="Saurat O."/>
            <person name="Scarpelli C."/>
            <person name="Schiex T."/>
            <person name="Segurens B."/>
            <person name="Severin A.J."/>
            <person name="Sherrier D.J."/>
            <person name="Shi R."/>
            <person name="Sims S."/>
            <person name="Singer S.R."/>
            <person name="Sinharoy S."/>
            <person name="Sterck L."/>
            <person name="Viollet A."/>
            <person name="Wang B.B."/>
            <person name="Wang K."/>
            <person name="Wang M."/>
            <person name="Wang X."/>
            <person name="Warfsmann J."/>
            <person name="Weissenbach J."/>
            <person name="White D.D."/>
            <person name="White J.D."/>
            <person name="Wiley G.B."/>
            <person name="Wincker P."/>
            <person name="Xing Y."/>
            <person name="Yang L."/>
            <person name="Yao Z."/>
            <person name="Ying F."/>
            <person name="Zhai J."/>
            <person name="Zhou L."/>
            <person name="Zuber A."/>
            <person name="Denarie J."/>
            <person name="Dixon R.A."/>
            <person name="May G.D."/>
            <person name="Schwartz D.C."/>
            <person name="Rogers J."/>
            <person name="Quetier F."/>
            <person name="Town C.D."/>
            <person name="Roe B.A."/>
        </authorList>
    </citation>
    <scope>NUCLEOTIDE SEQUENCE [LARGE SCALE GENOMIC DNA]</scope>
    <source>
        <strain evidence="2">A17</strain>
        <strain evidence="3 4">cv. Jemalong A17</strain>
    </source>
</reference>
<evidence type="ECO:0000313" key="2">
    <source>
        <dbReference type="EMBL" id="AET00620.1"/>
    </source>
</evidence>
<dbReference type="HOGENOM" id="CLU_1443067_0_0_1"/>
<keyword evidence="4" id="KW-1185">Reference proteome</keyword>